<dbReference type="PANTHER" id="PTHR35093:SF8">
    <property type="entry name" value="OUTER MEMBRANE PROTEIN NMB0088-RELATED"/>
    <property type="match status" value="1"/>
</dbReference>
<dbReference type="Proteomes" id="UP000199340">
    <property type="component" value="Unassembled WGS sequence"/>
</dbReference>
<comment type="subcellular location">
    <subcellularLocation>
        <location evidence="1">Cell outer membrane</location>
        <topology evidence="1">Multi-pass membrane protein</topology>
    </subcellularLocation>
</comment>
<feature type="chain" id="PRO_5011517980" evidence="8">
    <location>
        <begin position="27"/>
        <end position="419"/>
    </location>
</feature>
<feature type="signal peptide" evidence="8">
    <location>
        <begin position="1"/>
        <end position="26"/>
    </location>
</feature>
<dbReference type="GO" id="GO:0009279">
    <property type="term" value="C:cell outer membrane"/>
    <property type="evidence" value="ECO:0007669"/>
    <property type="project" value="UniProtKB-SubCell"/>
</dbReference>
<evidence type="ECO:0000256" key="2">
    <source>
        <dbReference type="ARBA" id="ARBA00008163"/>
    </source>
</evidence>
<gene>
    <name evidence="9" type="ORF">SAMN05421850_101273</name>
</gene>
<dbReference type="Pfam" id="PF03349">
    <property type="entry name" value="Toluene_X"/>
    <property type="match status" value="1"/>
</dbReference>
<dbReference type="SUPFAM" id="SSF56935">
    <property type="entry name" value="Porins"/>
    <property type="match status" value="1"/>
</dbReference>
<accession>A0A1G8GYF6</accession>
<keyword evidence="7" id="KW-0998">Cell outer membrane</keyword>
<evidence type="ECO:0000313" key="10">
    <source>
        <dbReference type="Proteomes" id="UP000199340"/>
    </source>
</evidence>
<dbReference type="EMBL" id="FNEB01000001">
    <property type="protein sequence ID" value="SDH99321.1"/>
    <property type="molecule type" value="Genomic_DNA"/>
</dbReference>
<keyword evidence="4" id="KW-0812">Transmembrane</keyword>
<dbReference type="PANTHER" id="PTHR35093">
    <property type="entry name" value="OUTER MEMBRANE PROTEIN NMB0088-RELATED"/>
    <property type="match status" value="1"/>
</dbReference>
<proteinExistence type="inferred from homology"/>
<keyword evidence="6" id="KW-0472">Membrane</keyword>
<evidence type="ECO:0000256" key="6">
    <source>
        <dbReference type="ARBA" id="ARBA00023136"/>
    </source>
</evidence>
<evidence type="ECO:0000256" key="3">
    <source>
        <dbReference type="ARBA" id="ARBA00022452"/>
    </source>
</evidence>
<comment type="similarity">
    <text evidence="2">Belongs to the OmpP1/FadL family.</text>
</comment>
<evidence type="ECO:0000256" key="8">
    <source>
        <dbReference type="SAM" id="SignalP"/>
    </source>
</evidence>
<dbReference type="AlphaFoldDB" id="A0A1G8GYF6"/>
<evidence type="ECO:0000256" key="5">
    <source>
        <dbReference type="ARBA" id="ARBA00022729"/>
    </source>
</evidence>
<dbReference type="Gene3D" id="2.40.160.60">
    <property type="entry name" value="Outer membrane protein transport protein (OMPP1/FadL/TodX)"/>
    <property type="match status" value="1"/>
</dbReference>
<keyword evidence="10" id="KW-1185">Reference proteome</keyword>
<keyword evidence="3" id="KW-1134">Transmembrane beta strand</keyword>
<reference evidence="9 10" key="1">
    <citation type="submission" date="2016-10" db="EMBL/GenBank/DDBJ databases">
        <authorList>
            <person name="de Groot N.N."/>
        </authorList>
    </citation>
    <scope>NUCLEOTIDE SEQUENCE [LARGE SCALE GENOMIC DNA]</scope>
    <source>
        <strain evidence="9 10">DSM 28010</strain>
    </source>
</reference>
<evidence type="ECO:0000256" key="7">
    <source>
        <dbReference type="ARBA" id="ARBA00023237"/>
    </source>
</evidence>
<keyword evidence="5 8" id="KW-0732">Signal</keyword>
<sequence>MIRSFARLAAAGALAFCGLMTGPASATNGYIANGYGGGSKGMAGAGVAVPTGVLGMAQNPATGYSIGNMAGFCLTTFAPDRSVTVSPGGPLTAGTFKSRNSVFLIPCGGVNWKLNDRSTLGVFMFGNGGMNTEYDTNFYAGLGAGSAPLGVNLEQAFIGINYAWRANDRLTLGVAPIIAIQRFSATGLEAFAGMSIDGGNVTNRGDDWASGVGLNIGLLYEASDEWTIGAAYRSKINMGRFDKYAGLFAGGGEFDVPAVATLGAAYTPATNPQWTFTAEYQRIFYGDIPSIANPNAPPQGPLGADNGIGFGWDDMDVFRIGAIYRLDDRWTLRGGLSYATQVFDASGTVMNALTPATPQLHASIGASYKINANWGFTVSYTHAFDKSLTGSNPALTGVAQPVEVRMDQHEIAAGFTYRW</sequence>
<organism evidence="9 10">
    <name type="scientific">Lutimaribacter saemankumensis</name>
    <dbReference type="NCBI Taxonomy" id="490829"/>
    <lineage>
        <taxon>Bacteria</taxon>
        <taxon>Pseudomonadati</taxon>
        <taxon>Pseudomonadota</taxon>
        <taxon>Alphaproteobacteria</taxon>
        <taxon>Rhodobacterales</taxon>
        <taxon>Roseobacteraceae</taxon>
        <taxon>Lutimaribacter</taxon>
    </lineage>
</organism>
<dbReference type="InterPro" id="IPR005017">
    <property type="entry name" value="OMPP1/FadL/TodX"/>
</dbReference>
<dbReference type="STRING" id="490829.SAMN05421850_101273"/>
<name>A0A1G8GYF6_9RHOB</name>
<evidence type="ECO:0000256" key="1">
    <source>
        <dbReference type="ARBA" id="ARBA00004571"/>
    </source>
</evidence>
<evidence type="ECO:0000256" key="4">
    <source>
        <dbReference type="ARBA" id="ARBA00022692"/>
    </source>
</evidence>
<protein>
    <submittedName>
        <fullName evidence="9">Long-chain fatty acid transport protein</fullName>
    </submittedName>
</protein>
<dbReference type="GO" id="GO:0015483">
    <property type="term" value="F:long-chain fatty acid transporting porin activity"/>
    <property type="evidence" value="ECO:0007669"/>
    <property type="project" value="TreeGrafter"/>
</dbReference>
<evidence type="ECO:0000313" key="9">
    <source>
        <dbReference type="EMBL" id="SDH99321.1"/>
    </source>
</evidence>